<dbReference type="EMBL" id="JANHOG010001410">
    <property type="protein sequence ID" value="KAJ3537551.1"/>
    <property type="molecule type" value="Genomic_DNA"/>
</dbReference>
<comment type="caution">
    <text evidence="1">The sequence shown here is derived from an EMBL/GenBank/DDBJ whole genome shotgun (WGS) entry which is preliminary data.</text>
</comment>
<sequence length="1240" mass="138139">MALDEENCPVGREIKPQATMVCGGLRKSPGLSSPRPSKLYTTQVLTAAKGDMAKIQECISAAERHLGHAVRNIRQTSHLLQTALQEHQNTLDAMHSLQEYITGAADISSLPDVLQSLSRKSSMEFPPVKIPSSPRDSQLIFPRPPDSSSPSIISFSSTLIEGDDDDIRRLRHLMTRKTQARLEGAYNAIEKAMIWLRILSRMAPFLPPNAVISGFKERAEALTVQGDKLYIGTSTGNLHLYSVNEEPSEDGNIHSELLETKKNLSRRSIEQLAYVSDISSLAVLSDTLVTLYPIPTFTPPAPLTRAKGALSFALYTHVEHEVFPQSPSSDTKASKARTVPVVVTYLAVGCRRKIVVYSWKDGEPEEPLEVSLPHSPRSMVFLNADTICFGYLPVDYALYSLKTRTTIEITLPTHASAVSSTMGMGALSGLGGYIGLGTKPKPCVIRINEGEALIAKENNGVFVGEDSKPTRSAGIDWSAPPEETAFVQPYIFSILPPGTVPSSQIDGLSSLTSNPTFIPSSVLEIRSSISLLPSQTIPLPFTTSSPSSPPALVNYSARLLTPSASAKSPLYVVSTPTDRATATAEGSSIWCIRMKSWGEQVDELIEAGSYADALALLNSIDQALLPDKESRQRVVRALHAVSQFRSTQYTAAINAFLELNINPAKVVALYPENVSGRLAEPESEWIHLYGGPAPAKVEKSDSTQSILEEATNHSQKADDEHEVTSPTSVISQRPPSPQGSVRGLIRTSLETIRPTVRRDDDTASVKAKKRDFEFRKSIEELIRYLSEWRPKVAGALEVLNITAARSHEMPLLSEASKEDLFALPNAPLSSLTPEQLVRFAQIVDTALFKCYLLVRPGLLAPLCRVGNWCEVAEVEEVLRAREKFSELIYLYNGKRMHAKALDLLKQLSEKETDVRDKLSPSVNYLQRLGREYLDLIFHYSRWVFEQDPDIAFEIFTSEEVELPRNLVADFLEKLDPAICARYVEFLIQERSEESTDFHNRLAELYLNMTISAKKRGDNDARQAMKDKLLTFIDTTDRYETGRIFALLPQDDLFEAKAILLGRMGRHDSALEIYVYRLQDFLKAEEYCKRVYSPDGETKNVFFTLLRIYLRPTVKADVDLLAPALELVSRHSHQLDEVETLNILPPMVSAQDVRKFLISALRAPRFDSRVVKEVSKARDEQVARKLMYLQAKRVKVTDSRICPQCHKRIGHSVIAVHSPRGEVTHYQCREAFSRKLKELRA</sequence>
<reference evidence="1" key="1">
    <citation type="submission" date="2022-07" db="EMBL/GenBank/DDBJ databases">
        <title>Genome Sequence of Phlebia brevispora.</title>
        <authorList>
            <person name="Buettner E."/>
        </authorList>
    </citation>
    <scope>NUCLEOTIDE SEQUENCE</scope>
    <source>
        <strain evidence="1">MPL23</strain>
    </source>
</reference>
<keyword evidence="2" id="KW-1185">Reference proteome</keyword>
<dbReference type="Proteomes" id="UP001148662">
    <property type="component" value="Unassembled WGS sequence"/>
</dbReference>
<evidence type="ECO:0000313" key="2">
    <source>
        <dbReference type="Proteomes" id="UP001148662"/>
    </source>
</evidence>
<gene>
    <name evidence="1" type="ORF">NM688_g6671</name>
</gene>
<accession>A0ACC1SDN9</accession>
<proteinExistence type="predicted"/>
<evidence type="ECO:0000313" key="1">
    <source>
        <dbReference type="EMBL" id="KAJ3537551.1"/>
    </source>
</evidence>
<protein>
    <submittedName>
        <fullName evidence="1">Uncharacterized protein</fullName>
    </submittedName>
</protein>
<name>A0ACC1SDN9_9APHY</name>
<organism evidence="1 2">
    <name type="scientific">Phlebia brevispora</name>
    <dbReference type="NCBI Taxonomy" id="194682"/>
    <lineage>
        <taxon>Eukaryota</taxon>
        <taxon>Fungi</taxon>
        <taxon>Dikarya</taxon>
        <taxon>Basidiomycota</taxon>
        <taxon>Agaricomycotina</taxon>
        <taxon>Agaricomycetes</taxon>
        <taxon>Polyporales</taxon>
        <taxon>Meruliaceae</taxon>
        <taxon>Phlebia</taxon>
    </lineage>
</organism>